<dbReference type="AlphaFoldDB" id="A0A5J5ANS2"/>
<sequence>MEEQCSRSACTAAAVTSGGCGRWRYGRRNWRVAVMKFERKDGGAAAADRESEKEYGQLVVLLLEEQQLWLNNGSWRNIGIEKWKKRGWKKSLQQELLLEPTTGSGCNGFSLGE</sequence>
<evidence type="ECO:0000313" key="1">
    <source>
        <dbReference type="EMBL" id="KAA8532775.1"/>
    </source>
</evidence>
<protein>
    <submittedName>
        <fullName evidence="1">Uncharacterized protein</fullName>
    </submittedName>
</protein>
<evidence type="ECO:0000313" key="2">
    <source>
        <dbReference type="Proteomes" id="UP000325577"/>
    </source>
</evidence>
<keyword evidence="2" id="KW-1185">Reference proteome</keyword>
<organism evidence="1 2">
    <name type="scientific">Nyssa sinensis</name>
    <dbReference type="NCBI Taxonomy" id="561372"/>
    <lineage>
        <taxon>Eukaryota</taxon>
        <taxon>Viridiplantae</taxon>
        <taxon>Streptophyta</taxon>
        <taxon>Embryophyta</taxon>
        <taxon>Tracheophyta</taxon>
        <taxon>Spermatophyta</taxon>
        <taxon>Magnoliopsida</taxon>
        <taxon>eudicotyledons</taxon>
        <taxon>Gunneridae</taxon>
        <taxon>Pentapetalae</taxon>
        <taxon>asterids</taxon>
        <taxon>Cornales</taxon>
        <taxon>Nyssaceae</taxon>
        <taxon>Nyssa</taxon>
    </lineage>
</organism>
<accession>A0A5J5ANS2</accession>
<reference evidence="1 2" key="1">
    <citation type="submission" date="2019-09" db="EMBL/GenBank/DDBJ databases">
        <title>A chromosome-level genome assembly of the Chinese tupelo Nyssa sinensis.</title>
        <authorList>
            <person name="Yang X."/>
            <person name="Kang M."/>
            <person name="Yang Y."/>
            <person name="Xiong H."/>
            <person name="Wang M."/>
            <person name="Zhang Z."/>
            <person name="Wang Z."/>
            <person name="Wu H."/>
            <person name="Ma T."/>
            <person name="Liu J."/>
            <person name="Xi Z."/>
        </authorList>
    </citation>
    <scope>NUCLEOTIDE SEQUENCE [LARGE SCALE GENOMIC DNA]</scope>
    <source>
        <strain evidence="1">J267</strain>
        <tissue evidence="1">Leaf</tissue>
    </source>
</reference>
<name>A0A5J5ANS2_9ASTE</name>
<dbReference type="Proteomes" id="UP000325577">
    <property type="component" value="Linkage Group LG19"/>
</dbReference>
<dbReference type="EMBL" id="CM018042">
    <property type="protein sequence ID" value="KAA8532775.1"/>
    <property type="molecule type" value="Genomic_DNA"/>
</dbReference>
<gene>
    <name evidence="1" type="ORF">F0562_032808</name>
</gene>
<proteinExistence type="predicted"/>
<dbReference type="PROSITE" id="PS51257">
    <property type="entry name" value="PROKAR_LIPOPROTEIN"/>
    <property type="match status" value="1"/>
</dbReference>